<accession>A0A8T1P2B3</accession>
<feature type="compositionally biased region" description="Polar residues" evidence="1">
    <location>
        <begin position="52"/>
        <end position="63"/>
    </location>
</feature>
<evidence type="ECO:0000313" key="4">
    <source>
        <dbReference type="EMBL" id="KAG6688688.1"/>
    </source>
</evidence>
<reference evidence="4" key="2">
    <citation type="submission" date="2021-01" db="EMBL/GenBank/DDBJ databases">
        <authorList>
            <person name="Lovell J.T."/>
            <person name="Bentley N."/>
            <person name="Bhattarai G."/>
            <person name="Jenkins J.W."/>
            <person name="Sreedasyam A."/>
            <person name="Alarcon Y."/>
            <person name="Bock C."/>
            <person name="Boston L."/>
            <person name="Carlson J."/>
            <person name="Cervantes K."/>
            <person name="Clermont K."/>
            <person name="Krom N."/>
            <person name="Kubenka K."/>
            <person name="Mamidi S."/>
            <person name="Mattison C."/>
            <person name="Monteros M."/>
            <person name="Pisani C."/>
            <person name="Plott C."/>
            <person name="Rajasekar S."/>
            <person name="Rhein H.S."/>
            <person name="Rohla C."/>
            <person name="Song M."/>
            <person name="Hilaire R.S."/>
            <person name="Shu S."/>
            <person name="Wells L."/>
            <person name="Wang X."/>
            <person name="Webber J."/>
            <person name="Heerema R.J."/>
            <person name="Klein P."/>
            <person name="Conner P."/>
            <person name="Grauke L."/>
            <person name="Grimwood J."/>
            <person name="Schmutz J."/>
            <person name="Randall J.J."/>
        </authorList>
    </citation>
    <scope>NUCLEOTIDE SEQUENCE</scope>
    <source>
        <tissue evidence="4">Leaf</tissue>
    </source>
</reference>
<sequence length="85" mass="9436">MGSQYLRVSFVVLVIILALSQQSTCRHIHKNMGEKTKQTDKFNFSSKFSRYFSTESGEGSNKVGTDPTYGVSLRQVPGGPNPLHN</sequence>
<dbReference type="Proteomes" id="UP000811609">
    <property type="component" value="Chromosome 11"/>
</dbReference>
<name>A0A8T1P2B3_CARIL</name>
<feature type="signal peptide" evidence="2">
    <location>
        <begin position="1"/>
        <end position="25"/>
    </location>
</feature>
<dbReference type="EMBL" id="CM031819">
    <property type="protein sequence ID" value="KAG6636835.1"/>
    <property type="molecule type" value="Genomic_DNA"/>
</dbReference>
<organism evidence="3 5">
    <name type="scientific">Carya illinoinensis</name>
    <name type="common">Pecan</name>
    <dbReference type="NCBI Taxonomy" id="32201"/>
    <lineage>
        <taxon>Eukaryota</taxon>
        <taxon>Viridiplantae</taxon>
        <taxon>Streptophyta</taxon>
        <taxon>Embryophyta</taxon>
        <taxon>Tracheophyta</taxon>
        <taxon>Spermatophyta</taxon>
        <taxon>Magnoliopsida</taxon>
        <taxon>eudicotyledons</taxon>
        <taxon>Gunneridae</taxon>
        <taxon>Pentapetalae</taxon>
        <taxon>rosids</taxon>
        <taxon>fabids</taxon>
        <taxon>Fagales</taxon>
        <taxon>Juglandaceae</taxon>
        <taxon>Carya</taxon>
    </lineage>
</organism>
<gene>
    <name evidence="3" type="ORF">CIPAW_11G138500</name>
    <name evidence="4" type="ORF">I3842_11G136900</name>
</gene>
<evidence type="ECO:0000313" key="3">
    <source>
        <dbReference type="EMBL" id="KAG6636835.1"/>
    </source>
</evidence>
<dbReference type="EMBL" id="CM031835">
    <property type="protein sequence ID" value="KAG6688688.1"/>
    <property type="molecule type" value="Genomic_DNA"/>
</dbReference>
<evidence type="ECO:0000256" key="1">
    <source>
        <dbReference type="SAM" id="MobiDB-lite"/>
    </source>
</evidence>
<dbReference type="InterPro" id="IPR055317">
    <property type="entry name" value="CLE14-like"/>
</dbReference>
<evidence type="ECO:0000313" key="5">
    <source>
        <dbReference type="Proteomes" id="UP000811609"/>
    </source>
</evidence>
<protein>
    <submittedName>
        <fullName evidence="3">Uncharacterized protein</fullName>
    </submittedName>
</protein>
<evidence type="ECO:0000256" key="2">
    <source>
        <dbReference type="SAM" id="SignalP"/>
    </source>
</evidence>
<dbReference type="AlphaFoldDB" id="A0A8T1P2B3"/>
<keyword evidence="5" id="KW-1185">Reference proteome</keyword>
<dbReference type="PANTHER" id="PTHR35472">
    <property type="match status" value="1"/>
</dbReference>
<proteinExistence type="predicted"/>
<dbReference type="Proteomes" id="UP000811246">
    <property type="component" value="Chromosome 11"/>
</dbReference>
<reference evidence="3" key="1">
    <citation type="submission" date="2020-12" db="EMBL/GenBank/DDBJ databases">
        <title>WGS assembly of Carya illinoinensis cv. Pawnee.</title>
        <authorList>
            <person name="Platts A."/>
            <person name="Shu S."/>
            <person name="Wright S."/>
            <person name="Barry K."/>
            <person name="Edger P."/>
            <person name="Pires J.C."/>
            <person name="Schmutz J."/>
        </authorList>
    </citation>
    <scope>NUCLEOTIDE SEQUENCE</scope>
    <source>
        <tissue evidence="3">Leaf</tissue>
    </source>
</reference>
<keyword evidence="2" id="KW-0732">Signal</keyword>
<comment type="caution">
    <text evidence="3">The sequence shown here is derived from an EMBL/GenBank/DDBJ whole genome shotgun (WGS) entry which is preliminary data.</text>
</comment>
<feature type="chain" id="PRO_5035760975" evidence="2">
    <location>
        <begin position="26"/>
        <end position="85"/>
    </location>
</feature>
<dbReference type="PANTHER" id="PTHR35472:SF4">
    <property type="entry name" value="DUF19 DOMAIN-CONTAINING PROTEIN"/>
    <property type="match status" value="1"/>
</dbReference>
<feature type="region of interest" description="Disordered" evidence="1">
    <location>
        <begin position="52"/>
        <end position="85"/>
    </location>
</feature>
<dbReference type="OrthoDB" id="663321at2759"/>